<keyword evidence="3" id="KW-1185">Reference proteome</keyword>
<evidence type="ECO:0000313" key="2">
    <source>
        <dbReference type="EMBL" id="SJN17740.1"/>
    </source>
</evidence>
<dbReference type="AlphaFoldDB" id="A0A1R4ID40"/>
<gene>
    <name evidence="2" type="ORF">FM119_01130</name>
</gene>
<sequence length="370" mass="38759">MQARGEHPTAAHELTLCADDARTNRWRQLEAVALQHRGRGSFEVREYPAAVDDFLAALRLREDAGVDEEQIEASRFALEVARSFATTGGPITLMRRPSGPSLALADDAAANADIAVDAVQARSERQDDGAGERPPARTRAEAAARRAEDGDPATGSVPLIALDEVDSERHPAPEPIFARFRRRSAPPPAEADTVAERQDDDRVSEPSGPAADAGLPAATGTPAADGHLADAAPTAQPTPDGEGPATASPSVGSPAARTAHRDDEKGDAREGRDDPRDPSSISGAEASATLWASAARTAGAPVTPAGAPERPAAEEASSPPQDGDIAPRPVTASQVSQTLHADNGVPRGRKQRRDLLWGRFNAASTRRDDD</sequence>
<organism evidence="2 3">
    <name type="scientific">Mycetocola reblochoni REB411</name>
    <dbReference type="NCBI Taxonomy" id="1255698"/>
    <lineage>
        <taxon>Bacteria</taxon>
        <taxon>Bacillati</taxon>
        <taxon>Actinomycetota</taxon>
        <taxon>Actinomycetes</taxon>
        <taxon>Micrococcales</taxon>
        <taxon>Microbacteriaceae</taxon>
        <taxon>Mycetocola</taxon>
    </lineage>
</organism>
<dbReference type="Proteomes" id="UP000196778">
    <property type="component" value="Unassembled WGS sequence"/>
</dbReference>
<feature type="compositionally biased region" description="Low complexity" evidence="1">
    <location>
        <begin position="206"/>
        <end position="240"/>
    </location>
</feature>
<proteinExistence type="predicted"/>
<feature type="region of interest" description="Disordered" evidence="1">
    <location>
        <begin position="120"/>
        <end position="370"/>
    </location>
</feature>
<feature type="compositionally biased region" description="Low complexity" evidence="1">
    <location>
        <begin position="283"/>
        <end position="320"/>
    </location>
</feature>
<evidence type="ECO:0000313" key="3">
    <source>
        <dbReference type="Proteomes" id="UP000196778"/>
    </source>
</evidence>
<feature type="compositionally biased region" description="Basic and acidic residues" evidence="1">
    <location>
        <begin position="194"/>
        <end position="204"/>
    </location>
</feature>
<feature type="compositionally biased region" description="Basic and acidic residues" evidence="1">
    <location>
        <begin position="259"/>
        <end position="277"/>
    </location>
</feature>
<accession>A0A1R4ID40</accession>
<name>A0A1R4ID40_9MICO</name>
<dbReference type="EMBL" id="FUKR01000006">
    <property type="protein sequence ID" value="SJN17740.1"/>
    <property type="molecule type" value="Genomic_DNA"/>
</dbReference>
<feature type="compositionally biased region" description="Basic and acidic residues" evidence="1">
    <location>
        <begin position="122"/>
        <end position="149"/>
    </location>
</feature>
<evidence type="ECO:0000256" key="1">
    <source>
        <dbReference type="SAM" id="MobiDB-lite"/>
    </source>
</evidence>
<protein>
    <submittedName>
        <fullName evidence="2">Putative Fe-S oxidoreductase</fullName>
    </submittedName>
</protein>
<reference evidence="3" key="1">
    <citation type="submission" date="2017-02" db="EMBL/GenBank/DDBJ databases">
        <authorList>
            <person name="Dridi B."/>
        </authorList>
    </citation>
    <scope>NUCLEOTIDE SEQUENCE [LARGE SCALE GENOMIC DNA]</scope>
    <source>
        <strain evidence="3">EB411</strain>
    </source>
</reference>
<feature type="compositionally biased region" description="Polar residues" evidence="1">
    <location>
        <begin position="331"/>
        <end position="340"/>
    </location>
</feature>